<dbReference type="SMART" id="SM00826">
    <property type="entry name" value="PKS_DH"/>
    <property type="match status" value="1"/>
</dbReference>
<dbReference type="STRING" id="717606.PaecuDRAFT_3962"/>
<dbReference type="InterPro" id="IPR049551">
    <property type="entry name" value="PKS_DH_C"/>
</dbReference>
<dbReference type="CDD" id="cd08953">
    <property type="entry name" value="KR_2_SDR_x"/>
    <property type="match status" value="1"/>
</dbReference>
<dbReference type="eggNOG" id="COG0236">
    <property type="taxonomic scope" value="Bacteria"/>
</dbReference>
<gene>
    <name evidence="4" type="ORF">PaecuDRAFT_3962</name>
</gene>
<dbReference type="PANTHER" id="PTHR43775:SF51">
    <property type="entry name" value="INACTIVE PHENOLPHTHIOCEROL SYNTHESIS POLYKETIDE SYNTHASE TYPE I PKS1-RELATED"/>
    <property type="match status" value="1"/>
</dbReference>
<dbReference type="AlphaFoldDB" id="E0IE71"/>
<dbReference type="GO" id="GO:0004312">
    <property type="term" value="F:fatty acid synthase activity"/>
    <property type="evidence" value="ECO:0007669"/>
    <property type="project" value="TreeGrafter"/>
</dbReference>
<dbReference type="Gene3D" id="3.10.129.110">
    <property type="entry name" value="Polyketide synthase dehydratase"/>
    <property type="match status" value="1"/>
</dbReference>
<dbReference type="eggNOG" id="COG1028">
    <property type="taxonomic scope" value="Bacteria"/>
</dbReference>
<accession>E0IE71</accession>
<dbReference type="PANTHER" id="PTHR43775">
    <property type="entry name" value="FATTY ACID SYNTHASE"/>
    <property type="match status" value="1"/>
</dbReference>
<dbReference type="PROSITE" id="PS52019">
    <property type="entry name" value="PKS_MFAS_DH"/>
    <property type="match status" value="1"/>
</dbReference>
<dbReference type="InterPro" id="IPR057326">
    <property type="entry name" value="KR_dom"/>
</dbReference>
<dbReference type="InterPro" id="IPR042104">
    <property type="entry name" value="PKS_dehydratase_sf"/>
</dbReference>
<sequence>MRYGVKAAPAPAAGLAMPGLWDGAAIEIMDDGNGIAEALAKRMLAAGAQARVVASVSDKADAVIWLDALKTMDTDEEALLANRRAFEAAKTVAAKFARQGGVFVTVQDTGGSFGLTNLASPRSVWTAGLTGLVKTAAREWPKAAVKAIDLNREGLTAEESSERIFQELFAGGPEYEVGLQAAGTRITPILDLESAASASVSDGRDGQAQSEEPAVLLVSGGARGVTAAAIAALARTERQRFILLGRTPLEEEPVVCRGISDDAGMKRALLEQSKADGTTLPLAELGRKVQRIVMNREIADNLQTLRALGSEVVYVPVDVQNAEALREALLPIRAQWGPITGIVHGAGVLADKAIADKTLDQFDYVFDTKVGGLRALLSVTESDPLSLICLFSSVSARSGNVGQADYAMANEVLNKCAQSEAIRRGSGCIVKSINWGPWDGGMVSPLLKKHFEQRGVNLIPLEEGTAAFVAEATDMNGPVEVVIGGCSEDRPTLIEGASERSWHAELFLPEPSHAPWLNDHRIGGNPVVPAVMALDWFVRAASAAYPHLTVKQCSNLSVKKGIVAAANDGKRIRLTLACFDRTDGLAHARLSFELRGEEGLIHYTADVEMGIVHDTEQGDAPMFEAAGGEAWRWQLADIYDGSKLFHGSAFRVIRELTLAGHEGAEAIFKHDEATAWSHQEGQIDPAMLDGGLQLARLWGIRMFGETTLPTTIGSYAAYRSMPEHESIVCRIRSERRGRYKTVSQLAWLNEQGEVLAELRNVEMHIVAGQ</sequence>
<reference evidence="4 5" key="1">
    <citation type="submission" date="2010-07" db="EMBL/GenBank/DDBJ databases">
        <title>The draft genome of Paenibacillus curdlanolyticus YK9.</title>
        <authorList>
            <consortium name="US DOE Joint Genome Institute (JGI-PGF)"/>
            <person name="Lucas S."/>
            <person name="Copeland A."/>
            <person name="Lapidus A."/>
            <person name="Cheng J.-F."/>
            <person name="Bruce D."/>
            <person name="Goodwin L."/>
            <person name="Pitluck S."/>
            <person name="Land M.L."/>
            <person name="Hauser L."/>
            <person name="Chang Y.-J."/>
            <person name="Jeffries C."/>
            <person name="Anderson I.J."/>
            <person name="Johnson E."/>
            <person name="Loganathan U."/>
            <person name="Mulhopadhyay B."/>
            <person name="Kyrpides N."/>
            <person name="Woyke T.J."/>
        </authorList>
    </citation>
    <scope>NUCLEOTIDE SEQUENCE [LARGE SCALE GENOMIC DNA]</scope>
    <source>
        <strain evidence="4 5">YK9</strain>
    </source>
</reference>
<dbReference type="Pfam" id="PF21089">
    <property type="entry name" value="PKS_DH_N"/>
    <property type="match status" value="1"/>
</dbReference>
<dbReference type="Gene3D" id="3.40.50.720">
    <property type="entry name" value="NAD(P)-binding Rossmann-like Domain"/>
    <property type="match status" value="1"/>
</dbReference>
<feature type="region of interest" description="C-terminal hotdog fold" evidence="2">
    <location>
        <begin position="630"/>
        <end position="769"/>
    </location>
</feature>
<dbReference type="SMART" id="SM00822">
    <property type="entry name" value="PKS_KR"/>
    <property type="match status" value="1"/>
</dbReference>
<feature type="region of interest" description="N-terminal hotdog fold" evidence="2">
    <location>
        <begin position="480"/>
        <end position="614"/>
    </location>
</feature>
<dbReference type="InterPro" id="IPR013968">
    <property type="entry name" value="PKS_KR"/>
</dbReference>
<dbReference type="Proteomes" id="UP000005387">
    <property type="component" value="Unassembled WGS sequence"/>
</dbReference>
<dbReference type="Pfam" id="PF14765">
    <property type="entry name" value="PS-DH"/>
    <property type="match status" value="1"/>
</dbReference>
<keyword evidence="1" id="KW-0808">Transferase</keyword>
<keyword evidence="5" id="KW-1185">Reference proteome</keyword>
<proteinExistence type="predicted"/>
<dbReference type="InterPro" id="IPR049552">
    <property type="entry name" value="PKS_DH_N"/>
</dbReference>
<dbReference type="InterPro" id="IPR050091">
    <property type="entry name" value="PKS_NRPS_Biosynth_Enz"/>
</dbReference>
<dbReference type="InterPro" id="IPR036291">
    <property type="entry name" value="NAD(P)-bd_dom_sf"/>
</dbReference>
<dbReference type="OrthoDB" id="502951at2"/>
<dbReference type="EMBL" id="AEDD01000011">
    <property type="protein sequence ID" value="EFM09425.1"/>
    <property type="molecule type" value="Genomic_DNA"/>
</dbReference>
<feature type="domain" description="PKS/mFAS DH" evidence="3">
    <location>
        <begin position="480"/>
        <end position="769"/>
    </location>
</feature>
<dbReference type="InterPro" id="IPR020807">
    <property type="entry name" value="PKS_DH"/>
</dbReference>
<evidence type="ECO:0000259" key="3">
    <source>
        <dbReference type="PROSITE" id="PS52019"/>
    </source>
</evidence>
<dbReference type="SUPFAM" id="SSF51735">
    <property type="entry name" value="NAD(P)-binding Rossmann-fold domains"/>
    <property type="match status" value="2"/>
</dbReference>
<evidence type="ECO:0000256" key="2">
    <source>
        <dbReference type="PROSITE-ProRule" id="PRU01363"/>
    </source>
</evidence>
<feature type="active site" description="Proton acceptor; for dehydratase activity" evidence="2">
    <location>
        <position position="520"/>
    </location>
</feature>
<evidence type="ECO:0000256" key="1">
    <source>
        <dbReference type="ARBA" id="ARBA00022679"/>
    </source>
</evidence>
<dbReference type="InterPro" id="IPR049900">
    <property type="entry name" value="PKS_mFAS_DH"/>
</dbReference>
<dbReference type="Pfam" id="PF08659">
    <property type="entry name" value="KR"/>
    <property type="match status" value="1"/>
</dbReference>
<protein>
    <submittedName>
        <fullName evidence="4">KR domain protein</fullName>
    </submittedName>
</protein>
<evidence type="ECO:0000313" key="5">
    <source>
        <dbReference type="Proteomes" id="UP000005387"/>
    </source>
</evidence>
<organism evidence="4 5">
    <name type="scientific">Paenibacillus curdlanolyticus YK9</name>
    <dbReference type="NCBI Taxonomy" id="717606"/>
    <lineage>
        <taxon>Bacteria</taxon>
        <taxon>Bacillati</taxon>
        <taxon>Bacillota</taxon>
        <taxon>Bacilli</taxon>
        <taxon>Bacillales</taxon>
        <taxon>Paenibacillaceae</taxon>
        <taxon>Paenibacillus</taxon>
    </lineage>
</organism>
<dbReference type="RefSeq" id="WP_006039947.1">
    <property type="nucleotide sequence ID" value="NZ_AEDD01000011.1"/>
</dbReference>
<feature type="active site" description="Proton donor; for dehydratase activity" evidence="2">
    <location>
        <position position="689"/>
    </location>
</feature>
<name>E0IE71_9BACL</name>
<dbReference type="GO" id="GO:0006633">
    <property type="term" value="P:fatty acid biosynthetic process"/>
    <property type="evidence" value="ECO:0007669"/>
    <property type="project" value="TreeGrafter"/>
</dbReference>
<evidence type="ECO:0000313" key="4">
    <source>
        <dbReference type="EMBL" id="EFM09425.1"/>
    </source>
</evidence>